<keyword evidence="2" id="KW-1185">Reference proteome</keyword>
<proteinExistence type="predicted"/>
<name>A0ABP6X3L2_9ACTN</name>
<reference evidence="2" key="1">
    <citation type="journal article" date="2019" name="Int. J. Syst. Evol. Microbiol.">
        <title>The Global Catalogue of Microorganisms (GCM) 10K type strain sequencing project: providing services to taxonomists for standard genome sequencing and annotation.</title>
        <authorList>
            <consortium name="The Broad Institute Genomics Platform"/>
            <consortium name="The Broad Institute Genome Sequencing Center for Infectious Disease"/>
            <person name="Wu L."/>
            <person name="Ma J."/>
        </authorList>
    </citation>
    <scope>NUCLEOTIDE SEQUENCE [LARGE SCALE GENOMIC DNA]</scope>
    <source>
        <strain evidence="2">JCM 17326</strain>
    </source>
</reference>
<sequence>MQKILVAIACHAGAVLGAQRFSRHYSPPRAFLGFNNFLGHPVRSPSRANDAYVQALNDLLAGATLRDVARNLNDNLLQAAKDYLMNRNRYRLAGGDAMIIVLSLHASLFALVCLGDTGATL</sequence>
<organism evidence="1 2">
    <name type="scientific">Nonomuraea rosea</name>
    <dbReference type="NCBI Taxonomy" id="638574"/>
    <lineage>
        <taxon>Bacteria</taxon>
        <taxon>Bacillati</taxon>
        <taxon>Actinomycetota</taxon>
        <taxon>Actinomycetes</taxon>
        <taxon>Streptosporangiales</taxon>
        <taxon>Streptosporangiaceae</taxon>
        <taxon>Nonomuraea</taxon>
    </lineage>
</organism>
<dbReference type="Proteomes" id="UP001500630">
    <property type="component" value="Unassembled WGS sequence"/>
</dbReference>
<comment type="caution">
    <text evidence="1">The sequence shown here is derived from an EMBL/GenBank/DDBJ whole genome shotgun (WGS) entry which is preliminary data.</text>
</comment>
<dbReference type="EMBL" id="BAABDQ010000009">
    <property type="protein sequence ID" value="GAA3559799.1"/>
    <property type="molecule type" value="Genomic_DNA"/>
</dbReference>
<protein>
    <submittedName>
        <fullName evidence="1">Uncharacterized protein</fullName>
    </submittedName>
</protein>
<gene>
    <name evidence="1" type="ORF">GCM10022419_045520</name>
</gene>
<evidence type="ECO:0000313" key="1">
    <source>
        <dbReference type="EMBL" id="GAA3559799.1"/>
    </source>
</evidence>
<evidence type="ECO:0000313" key="2">
    <source>
        <dbReference type="Proteomes" id="UP001500630"/>
    </source>
</evidence>
<accession>A0ABP6X3L2</accession>